<name>A0A1K0FMZ2_9ACTN</name>
<dbReference type="InterPro" id="IPR008727">
    <property type="entry name" value="PAAR_motif"/>
</dbReference>
<gene>
    <name evidence="2" type="ORF">BG844_11100</name>
</gene>
<dbReference type="AlphaFoldDB" id="A0A1K0FMZ2"/>
<dbReference type="Proteomes" id="UP000182486">
    <property type="component" value="Unassembled WGS sequence"/>
</dbReference>
<feature type="region of interest" description="Disordered" evidence="1">
    <location>
        <begin position="1"/>
        <end position="25"/>
    </location>
</feature>
<keyword evidence="3" id="KW-1185">Reference proteome</keyword>
<reference evidence="2 3" key="1">
    <citation type="submission" date="2016-09" db="EMBL/GenBank/DDBJ databases">
        <title>Couchioplanes caeruleus draft genome sequence.</title>
        <authorList>
            <person name="Sheehan J."/>
            <person name="Caffrey P."/>
        </authorList>
    </citation>
    <scope>NUCLEOTIDE SEQUENCE [LARGE SCALE GENOMIC DNA]</scope>
    <source>
        <strain evidence="2 3">DSM 43634</strain>
    </source>
</reference>
<accession>A0A1K0FMZ2</accession>
<evidence type="ECO:0000313" key="3">
    <source>
        <dbReference type="Proteomes" id="UP000182486"/>
    </source>
</evidence>
<dbReference type="RefSeq" id="WP_071805066.1">
    <property type="nucleotide sequence ID" value="NZ_MEIA01000109.1"/>
</dbReference>
<evidence type="ECO:0008006" key="4">
    <source>
        <dbReference type="Google" id="ProtNLM"/>
    </source>
</evidence>
<evidence type="ECO:0000313" key="2">
    <source>
        <dbReference type="EMBL" id="OJF14197.1"/>
    </source>
</evidence>
<organism evidence="2 3">
    <name type="scientific">Couchioplanes caeruleus subsp. caeruleus</name>
    <dbReference type="NCBI Taxonomy" id="56427"/>
    <lineage>
        <taxon>Bacteria</taxon>
        <taxon>Bacillati</taxon>
        <taxon>Actinomycetota</taxon>
        <taxon>Actinomycetes</taxon>
        <taxon>Micromonosporales</taxon>
        <taxon>Micromonosporaceae</taxon>
        <taxon>Couchioplanes</taxon>
    </lineage>
</organism>
<sequence length="98" mass="9699">MGRPAARVTDTTSHGTPLSPGPGCPTVLIGGRPAWRAGFDFHTCPLADGPKPHVGGVVAVGSTSVLIGGLPAARQGDQVVEIGPPNAIAMGEPTVLVG</sequence>
<proteinExistence type="predicted"/>
<protein>
    <recommendedName>
        <fullName evidence="4">Zn-binding protein involved in type VI secretion</fullName>
    </recommendedName>
</protein>
<evidence type="ECO:0000256" key="1">
    <source>
        <dbReference type="SAM" id="MobiDB-lite"/>
    </source>
</evidence>
<dbReference type="Gene3D" id="2.60.200.60">
    <property type="match status" value="1"/>
</dbReference>
<comment type="caution">
    <text evidence="2">The sequence shown here is derived from an EMBL/GenBank/DDBJ whole genome shotgun (WGS) entry which is preliminary data.</text>
</comment>
<dbReference type="Pfam" id="PF05488">
    <property type="entry name" value="PAAR_motif"/>
    <property type="match status" value="1"/>
</dbReference>
<dbReference type="EMBL" id="MEIA01000109">
    <property type="protein sequence ID" value="OJF14197.1"/>
    <property type="molecule type" value="Genomic_DNA"/>
</dbReference>
<dbReference type="CDD" id="cd14741">
    <property type="entry name" value="PAAR_5"/>
    <property type="match status" value="1"/>
</dbReference>